<dbReference type="SUPFAM" id="SSF47413">
    <property type="entry name" value="lambda repressor-like DNA-binding domains"/>
    <property type="match status" value="1"/>
</dbReference>
<gene>
    <name evidence="2" type="ORF">RIF25_16890</name>
</gene>
<dbReference type="SMART" id="SM00530">
    <property type="entry name" value="HTH_XRE"/>
    <property type="match status" value="1"/>
</dbReference>
<dbReference type="Gene3D" id="1.10.260.40">
    <property type="entry name" value="lambda repressor-like DNA-binding domains"/>
    <property type="match status" value="1"/>
</dbReference>
<name>A0AAE4FU84_9CYAN</name>
<dbReference type="PROSITE" id="PS50943">
    <property type="entry name" value="HTH_CROC1"/>
    <property type="match status" value="1"/>
</dbReference>
<evidence type="ECO:0000313" key="2">
    <source>
        <dbReference type="EMBL" id="MDS3862474.1"/>
    </source>
</evidence>
<dbReference type="EMBL" id="JAVMIP010000031">
    <property type="protein sequence ID" value="MDS3862474.1"/>
    <property type="molecule type" value="Genomic_DNA"/>
</dbReference>
<sequence length="107" mass="12084">MRDFYCTLDLIAKSKKVSLRKLAEATGVAYTTVHRIARNDYDRIDAGVIEKICKFFEIVPGDLLRLHSAEATGTLSSDDLLKMHVEQCLMLQAAEFRRPTSQATTTY</sequence>
<dbReference type="Pfam" id="PF13443">
    <property type="entry name" value="HTH_26"/>
    <property type="match status" value="1"/>
</dbReference>
<feature type="domain" description="HTH cro/C1-type" evidence="1">
    <location>
        <begin position="13"/>
        <end position="63"/>
    </location>
</feature>
<comment type="caution">
    <text evidence="2">The sequence shown here is derived from an EMBL/GenBank/DDBJ whole genome shotgun (WGS) entry which is preliminary data.</text>
</comment>
<dbReference type="CDD" id="cd00093">
    <property type="entry name" value="HTH_XRE"/>
    <property type="match status" value="1"/>
</dbReference>
<proteinExistence type="predicted"/>
<dbReference type="AlphaFoldDB" id="A0AAE4FU84"/>
<protein>
    <submittedName>
        <fullName evidence="2">Helix-turn-helix transcriptional regulator</fullName>
    </submittedName>
</protein>
<evidence type="ECO:0000259" key="1">
    <source>
        <dbReference type="PROSITE" id="PS50943"/>
    </source>
</evidence>
<accession>A0AAE4FU84</accession>
<evidence type="ECO:0000313" key="3">
    <source>
        <dbReference type="Proteomes" id="UP001268256"/>
    </source>
</evidence>
<dbReference type="InterPro" id="IPR010982">
    <property type="entry name" value="Lambda_DNA-bd_dom_sf"/>
</dbReference>
<keyword evidence="3" id="KW-1185">Reference proteome</keyword>
<dbReference type="GO" id="GO:0003677">
    <property type="term" value="F:DNA binding"/>
    <property type="evidence" value="ECO:0007669"/>
    <property type="project" value="InterPro"/>
</dbReference>
<dbReference type="RefSeq" id="WP_322879679.1">
    <property type="nucleotide sequence ID" value="NZ_JAVMIP010000031.1"/>
</dbReference>
<reference evidence="3" key="1">
    <citation type="submission" date="2023-07" db="EMBL/GenBank/DDBJ databases">
        <authorList>
            <person name="Luz R."/>
            <person name="Cordeiro R."/>
            <person name="Fonseca A."/>
            <person name="Goncalves V."/>
        </authorList>
    </citation>
    <scope>NUCLEOTIDE SEQUENCE [LARGE SCALE GENOMIC DNA]</scope>
    <source>
        <strain evidence="3">BACA0444</strain>
    </source>
</reference>
<dbReference type="Proteomes" id="UP001268256">
    <property type="component" value="Unassembled WGS sequence"/>
</dbReference>
<dbReference type="InterPro" id="IPR001387">
    <property type="entry name" value="Cro/C1-type_HTH"/>
</dbReference>
<organism evidence="2 3">
    <name type="scientific">Pseudocalidococcus azoricus BACA0444</name>
    <dbReference type="NCBI Taxonomy" id="2918990"/>
    <lineage>
        <taxon>Bacteria</taxon>
        <taxon>Bacillati</taxon>
        <taxon>Cyanobacteriota</taxon>
        <taxon>Cyanophyceae</taxon>
        <taxon>Acaryochloridales</taxon>
        <taxon>Thermosynechococcaceae</taxon>
        <taxon>Pseudocalidococcus</taxon>
        <taxon>Pseudocalidococcus azoricus</taxon>
    </lineage>
</organism>